<dbReference type="InterPro" id="IPR001753">
    <property type="entry name" value="Enoyl-CoA_hydra/iso"/>
</dbReference>
<dbReference type="Pfam" id="PF00378">
    <property type="entry name" value="ECH_1"/>
    <property type="match status" value="1"/>
</dbReference>
<organism evidence="2 3">
    <name type="scientific">Paraglaciecola hydrolytica</name>
    <dbReference type="NCBI Taxonomy" id="1799789"/>
    <lineage>
        <taxon>Bacteria</taxon>
        <taxon>Pseudomonadati</taxon>
        <taxon>Pseudomonadota</taxon>
        <taxon>Gammaproteobacteria</taxon>
        <taxon>Alteromonadales</taxon>
        <taxon>Alteromonadaceae</taxon>
        <taxon>Paraglaciecola</taxon>
    </lineage>
</organism>
<comment type="caution">
    <text evidence="2">The sequence shown here is derived from an EMBL/GenBank/DDBJ whole genome shotgun (WGS) entry which is preliminary data.</text>
</comment>
<dbReference type="CDD" id="cd06558">
    <property type="entry name" value="crotonase-like"/>
    <property type="match status" value="1"/>
</dbReference>
<dbReference type="SUPFAM" id="SSF52096">
    <property type="entry name" value="ClpP/crotonase"/>
    <property type="match status" value="1"/>
</dbReference>
<dbReference type="RefSeq" id="WP_068382382.1">
    <property type="nucleotide sequence ID" value="NZ_LSNE01000020.1"/>
</dbReference>
<evidence type="ECO:0000313" key="3">
    <source>
        <dbReference type="Proteomes" id="UP000070299"/>
    </source>
</evidence>
<dbReference type="Gene3D" id="3.90.226.10">
    <property type="entry name" value="2-enoyl-CoA Hydratase, Chain A, domain 1"/>
    <property type="match status" value="1"/>
</dbReference>
<comment type="similarity">
    <text evidence="1">Belongs to the enoyl-CoA hydratase/isomerase family.</text>
</comment>
<dbReference type="InterPro" id="IPR029045">
    <property type="entry name" value="ClpP/crotonase-like_dom_sf"/>
</dbReference>
<dbReference type="AlphaFoldDB" id="A0A148KKQ6"/>
<evidence type="ECO:0000256" key="1">
    <source>
        <dbReference type="ARBA" id="ARBA00005254"/>
    </source>
</evidence>
<dbReference type="GO" id="GO:0006635">
    <property type="term" value="P:fatty acid beta-oxidation"/>
    <property type="evidence" value="ECO:0007669"/>
    <property type="project" value="TreeGrafter"/>
</dbReference>
<dbReference type="PANTHER" id="PTHR11941">
    <property type="entry name" value="ENOYL-COA HYDRATASE-RELATED"/>
    <property type="match status" value="1"/>
</dbReference>
<sequence>MTTLVTLHIADNVATLTLNNGKVNAISHQVIDEFNQALDLAEQNKAVVVITGQPGMLSAGYDLNVMRESMAAAMQLVEKGSTLARRLLSFPFPVVVACSGHAVAKGAFLLLAADYRIGVEGPFKIGLNEVAIGMTMHHAGVELARGRLAPVFFNRTVILAEMMSPVDAVTAGFLDKVVSLDAFIPTTAAIAQMLTKLDMKSHYQTKLKARAELLTVLDQSILKDRDSSL</sequence>
<reference evidence="3" key="1">
    <citation type="submission" date="2016-02" db="EMBL/GenBank/DDBJ databases">
        <authorList>
            <person name="Schultz-Johansen M."/>
            <person name="Glaring M.A."/>
            <person name="Bech P.K."/>
            <person name="Stougaard P."/>
        </authorList>
    </citation>
    <scope>NUCLEOTIDE SEQUENCE [LARGE SCALE GENOMIC DNA]</scope>
    <source>
        <strain evidence="3">S66</strain>
    </source>
</reference>
<keyword evidence="3" id="KW-1185">Reference proteome</keyword>
<dbReference type="OrthoDB" id="8640486at2"/>
<dbReference type="PANTHER" id="PTHR11941:SF54">
    <property type="entry name" value="ENOYL-COA HYDRATASE, MITOCHONDRIAL"/>
    <property type="match status" value="1"/>
</dbReference>
<name>A0A148KKQ6_9ALTE</name>
<accession>A0A148KKQ6</accession>
<dbReference type="EMBL" id="LSNE01000020">
    <property type="protein sequence ID" value="KXI26859.1"/>
    <property type="molecule type" value="Genomic_DNA"/>
</dbReference>
<gene>
    <name evidence="2" type="ORF">AX660_03585</name>
</gene>
<dbReference type="NCBIfam" id="NF004858">
    <property type="entry name" value="PRK06213.1"/>
    <property type="match status" value="1"/>
</dbReference>
<dbReference type="GO" id="GO:0003824">
    <property type="term" value="F:catalytic activity"/>
    <property type="evidence" value="ECO:0007669"/>
    <property type="project" value="UniProtKB-ARBA"/>
</dbReference>
<dbReference type="STRING" id="1799789.AX660_03585"/>
<dbReference type="Proteomes" id="UP000070299">
    <property type="component" value="Unassembled WGS sequence"/>
</dbReference>
<evidence type="ECO:0000313" key="2">
    <source>
        <dbReference type="EMBL" id="KXI26859.1"/>
    </source>
</evidence>
<proteinExistence type="inferred from homology"/>
<protein>
    <submittedName>
        <fullName evidence="2">Enoyl-CoA hydratase</fullName>
    </submittedName>
</protein>